<dbReference type="Proteomes" id="UP000305041">
    <property type="component" value="Unassembled WGS sequence"/>
</dbReference>
<evidence type="ECO:0000313" key="1">
    <source>
        <dbReference type="EMBL" id="TLP67097.1"/>
    </source>
</evidence>
<evidence type="ECO:0000313" key="2">
    <source>
        <dbReference type="Proteomes" id="UP000305041"/>
    </source>
</evidence>
<proteinExistence type="predicted"/>
<reference evidence="1 2" key="1">
    <citation type="submission" date="2019-05" db="EMBL/GenBank/DDBJ databases">
        <title>Draft genome sequence of Pelagicola sp. DSW4-44.</title>
        <authorList>
            <person name="Oh J."/>
        </authorList>
    </citation>
    <scope>NUCLEOTIDE SEQUENCE [LARGE SCALE GENOMIC DNA]</scope>
    <source>
        <strain evidence="1 2">DSW4-44</strain>
    </source>
</reference>
<comment type="caution">
    <text evidence="1">The sequence shown here is derived from an EMBL/GenBank/DDBJ whole genome shotgun (WGS) entry which is preliminary data.</text>
</comment>
<dbReference type="RefSeq" id="WP_138162312.1">
    <property type="nucleotide sequence ID" value="NZ_VAUA01000003.1"/>
</dbReference>
<dbReference type="EMBL" id="VAUA01000003">
    <property type="protein sequence ID" value="TLP67097.1"/>
    <property type="molecule type" value="Genomic_DNA"/>
</dbReference>
<protein>
    <submittedName>
        <fullName evidence="1">Uncharacterized protein</fullName>
    </submittedName>
</protein>
<sequence length="175" mass="19343">MSTIPGEIGAGVTFTVIACLPVYPAPDWSIDLILRGPSQIDISSVSNVENHELRAAASVTKDWKPGRYRYEIRASNGDDVVTVESGEVKISPDLSAQVAGFDGRDHVQRVLDAVEAVIENRATIDQQHYQINNRSLTRTPMDDLLKLRAKYRDELAGQKRAHRGGGLGPQYKVRF</sequence>
<accession>A0ABY2UXA8</accession>
<gene>
    <name evidence="1" type="ORF">FEE96_07045</name>
</gene>
<organism evidence="1 2">
    <name type="scientific">Parasedimentitalea maritima</name>
    <dbReference type="NCBI Taxonomy" id="2578117"/>
    <lineage>
        <taxon>Bacteria</taxon>
        <taxon>Pseudomonadati</taxon>
        <taxon>Pseudomonadota</taxon>
        <taxon>Alphaproteobacteria</taxon>
        <taxon>Rhodobacterales</taxon>
        <taxon>Paracoccaceae</taxon>
        <taxon>Parasedimentitalea</taxon>
    </lineage>
</organism>
<keyword evidence="2" id="KW-1185">Reference proteome</keyword>
<name>A0ABY2UXA8_9RHOB</name>